<evidence type="ECO:0000256" key="1">
    <source>
        <dbReference type="SAM" id="MobiDB-lite"/>
    </source>
</evidence>
<organism evidence="2 3">
    <name type="scientific">Kitasatospora purpeofusca</name>
    <dbReference type="NCBI Taxonomy" id="67352"/>
    <lineage>
        <taxon>Bacteria</taxon>
        <taxon>Bacillati</taxon>
        <taxon>Actinomycetota</taxon>
        <taxon>Actinomycetes</taxon>
        <taxon>Kitasatosporales</taxon>
        <taxon>Streptomycetaceae</taxon>
        <taxon>Kitasatospora</taxon>
    </lineage>
</organism>
<dbReference type="RefSeq" id="WP_328957699.1">
    <property type="nucleotide sequence ID" value="NZ_CP108110.1"/>
</dbReference>
<dbReference type="Proteomes" id="UP001432222">
    <property type="component" value="Chromosome"/>
</dbReference>
<dbReference type="EMBL" id="CP108110">
    <property type="protein sequence ID" value="WUQ87139.1"/>
    <property type="molecule type" value="Genomic_DNA"/>
</dbReference>
<dbReference type="Pfam" id="PF19787">
    <property type="entry name" value="DUF6271"/>
    <property type="match status" value="1"/>
</dbReference>
<dbReference type="InterPro" id="IPR046238">
    <property type="entry name" value="DUF6271"/>
</dbReference>
<sequence>MTVDLAAPGICLALPTNRACAPAIADVGAEAAWAAREFGVRVHLLVLDSADAVTRADHEKAVADLPAVPGVLVHHLDEEQQRAFLRSVIDRARAATPALSAAVGADRLLDLMLPDTVSYGACTNRAFLFAAALGCSSLHRRDSDSTYQELDGAPVFPIHHELRSIGRRAADAASGVTHHTLDPAHAGKPVALVGSSFIGELSVDLGEVRALDPAVYEEVVGLWAATGSTVEQRRELVADSFVGNGTDPFTHDRAVLDLPDIWRIDMSNIALDRELYERVPLPPATDTIGSDYFLHHLVLNAGLPGVTHNRNIVNHYTPERRTDAGFLAYQLRFTKFLLSMLYLHPVYAALESAGAALLDEHHHVRPATVAGFARRAAGEDRAENHRRLAVLDRAYRGLGGRYADFADHLLPRRERLLDEAQADIEAFALLVDAWGPLVAAARAVPPTPSDTDLLAPAPTPAPARTPGRPARPTTGRSAAHA</sequence>
<protein>
    <submittedName>
        <fullName evidence="2">DUF6271 family protein</fullName>
    </submittedName>
</protein>
<gene>
    <name evidence="2" type="ORF">OHA16_31785</name>
</gene>
<keyword evidence="3" id="KW-1185">Reference proteome</keyword>
<evidence type="ECO:0000313" key="3">
    <source>
        <dbReference type="Proteomes" id="UP001432222"/>
    </source>
</evidence>
<feature type="compositionally biased region" description="Low complexity" evidence="1">
    <location>
        <begin position="464"/>
        <end position="481"/>
    </location>
</feature>
<name>A0ABZ1UA91_9ACTN</name>
<proteinExistence type="predicted"/>
<accession>A0ABZ1UA91</accession>
<feature type="region of interest" description="Disordered" evidence="1">
    <location>
        <begin position="447"/>
        <end position="481"/>
    </location>
</feature>
<evidence type="ECO:0000313" key="2">
    <source>
        <dbReference type="EMBL" id="WUQ87139.1"/>
    </source>
</evidence>
<reference evidence="2" key="1">
    <citation type="submission" date="2022-10" db="EMBL/GenBank/DDBJ databases">
        <title>The complete genomes of actinobacterial strains from the NBC collection.</title>
        <authorList>
            <person name="Joergensen T.S."/>
            <person name="Alvarez Arevalo M."/>
            <person name="Sterndorff E.B."/>
            <person name="Faurdal D."/>
            <person name="Vuksanovic O."/>
            <person name="Mourched A.-S."/>
            <person name="Charusanti P."/>
            <person name="Shaw S."/>
            <person name="Blin K."/>
            <person name="Weber T."/>
        </authorList>
    </citation>
    <scope>NUCLEOTIDE SEQUENCE</scope>
    <source>
        <strain evidence="2">NBC_00222</strain>
    </source>
</reference>